<dbReference type="InterPro" id="IPR020081">
    <property type="entry name" value="SsrA-bd_prot_CS"/>
</dbReference>
<comment type="subcellular location">
    <subcellularLocation>
        <location evidence="3">Cytoplasm</location>
    </subcellularLocation>
    <text evidence="3">The tmRNA-SmpB complex associates with stalled 70S ribosomes.</text>
</comment>
<dbReference type="GO" id="GO:0005829">
    <property type="term" value="C:cytosol"/>
    <property type="evidence" value="ECO:0007669"/>
    <property type="project" value="TreeGrafter"/>
</dbReference>
<dbReference type="STRING" id="1797994.A2227_00190"/>
<name>A0A1F5SFX3_9BACT</name>
<dbReference type="GO" id="GO:0070930">
    <property type="term" value="P:trans-translation-dependent protein tagging"/>
    <property type="evidence" value="ECO:0007669"/>
    <property type="project" value="TreeGrafter"/>
</dbReference>
<keyword evidence="2 3" id="KW-0694">RNA-binding</keyword>
<keyword evidence="1 3" id="KW-0963">Cytoplasm</keyword>
<evidence type="ECO:0000313" key="4">
    <source>
        <dbReference type="EMBL" id="OGF25618.1"/>
    </source>
</evidence>
<dbReference type="EMBL" id="MFGB01000020">
    <property type="protein sequence ID" value="OGF25618.1"/>
    <property type="molecule type" value="Genomic_DNA"/>
</dbReference>
<proteinExistence type="inferred from homology"/>
<comment type="caution">
    <text evidence="4">The sequence shown here is derived from an EMBL/GenBank/DDBJ whole genome shotgun (WGS) entry which is preliminary data.</text>
</comment>
<dbReference type="Gene3D" id="2.40.280.10">
    <property type="match status" value="1"/>
</dbReference>
<dbReference type="NCBIfam" id="NF003843">
    <property type="entry name" value="PRK05422.1"/>
    <property type="match status" value="1"/>
</dbReference>
<evidence type="ECO:0000256" key="1">
    <source>
        <dbReference type="ARBA" id="ARBA00022490"/>
    </source>
</evidence>
<gene>
    <name evidence="3" type="primary">smpB</name>
    <name evidence="4" type="ORF">A2227_00190</name>
</gene>
<dbReference type="InterPro" id="IPR000037">
    <property type="entry name" value="SsrA-bd_prot"/>
</dbReference>
<accession>A0A1F5SFX3</accession>
<dbReference type="PROSITE" id="PS01317">
    <property type="entry name" value="SSRP"/>
    <property type="match status" value="1"/>
</dbReference>
<protein>
    <recommendedName>
        <fullName evidence="3">SsrA-binding protein</fullName>
    </recommendedName>
    <alternativeName>
        <fullName evidence="3">Small protein B</fullName>
    </alternativeName>
</protein>
<dbReference type="AlphaFoldDB" id="A0A1F5SFX3"/>
<sequence>MPVLAYNKRAKFDYEITDTYEAGVVLRGHEVKSVKTGHVSLKGAFVTVKSAGERLPVLYLTNAHIPLYKKASTVKNHEPERPRKLLLHKKEIDHLIGKRREQGLTLVPMKLYTKHNLIKLEFGVGRGKKKYDKRADIKKREMDRKIRSLTKER</sequence>
<dbReference type="SUPFAM" id="SSF74982">
    <property type="entry name" value="Small protein B (SmpB)"/>
    <property type="match status" value="1"/>
</dbReference>
<dbReference type="GO" id="GO:0070929">
    <property type="term" value="P:trans-translation"/>
    <property type="evidence" value="ECO:0007669"/>
    <property type="project" value="UniProtKB-UniRule"/>
</dbReference>
<dbReference type="HAMAP" id="MF_00023">
    <property type="entry name" value="SmpB"/>
    <property type="match status" value="1"/>
</dbReference>
<comment type="function">
    <text evidence="3">Required for rescue of stalled ribosomes mediated by trans-translation. Binds to transfer-messenger RNA (tmRNA), required for stable association of tmRNA with ribosomes. tmRNA and SmpB together mimic tRNA shape, replacing the anticodon stem-loop with SmpB. tmRNA is encoded by the ssrA gene; the 2 termini fold to resemble tRNA(Ala) and it encodes a 'tag peptide', a short internal open reading frame. During trans-translation Ala-aminoacylated tmRNA acts like a tRNA, entering the A-site of stalled ribosomes, displacing the stalled mRNA. The ribosome then switches to translate the ORF on the tmRNA; the nascent peptide is terminated with the 'tag peptide' encoded by the tmRNA and targeted for degradation. The ribosome is freed to recommence translation, which seems to be the essential function of trans-translation.</text>
</comment>
<comment type="similarity">
    <text evidence="3">Belongs to the SmpB family.</text>
</comment>
<dbReference type="Proteomes" id="UP000178367">
    <property type="component" value="Unassembled WGS sequence"/>
</dbReference>
<reference evidence="4 5" key="1">
    <citation type="journal article" date="2016" name="Nat. Commun.">
        <title>Thousands of microbial genomes shed light on interconnected biogeochemical processes in an aquifer system.</title>
        <authorList>
            <person name="Anantharaman K."/>
            <person name="Brown C.T."/>
            <person name="Hug L.A."/>
            <person name="Sharon I."/>
            <person name="Castelle C.J."/>
            <person name="Probst A.J."/>
            <person name="Thomas B.C."/>
            <person name="Singh A."/>
            <person name="Wilkins M.J."/>
            <person name="Karaoz U."/>
            <person name="Brodie E.L."/>
            <person name="Williams K.H."/>
            <person name="Hubbard S.S."/>
            <person name="Banfield J.F."/>
        </authorList>
    </citation>
    <scope>NUCLEOTIDE SEQUENCE [LARGE SCALE GENOMIC DNA]</scope>
</reference>
<dbReference type="PANTHER" id="PTHR30308:SF2">
    <property type="entry name" value="SSRA-BINDING PROTEIN"/>
    <property type="match status" value="1"/>
</dbReference>
<evidence type="ECO:0000256" key="2">
    <source>
        <dbReference type="ARBA" id="ARBA00022884"/>
    </source>
</evidence>
<dbReference type="InterPro" id="IPR023620">
    <property type="entry name" value="SmpB"/>
</dbReference>
<evidence type="ECO:0000313" key="5">
    <source>
        <dbReference type="Proteomes" id="UP000178367"/>
    </source>
</evidence>
<dbReference type="GO" id="GO:0003723">
    <property type="term" value="F:RNA binding"/>
    <property type="evidence" value="ECO:0007669"/>
    <property type="project" value="UniProtKB-UniRule"/>
</dbReference>
<dbReference type="CDD" id="cd09294">
    <property type="entry name" value="SmpB"/>
    <property type="match status" value="1"/>
</dbReference>
<dbReference type="PANTHER" id="PTHR30308">
    <property type="entry name" value="TMRNA-BINDING COMPONENT OF TRANS-TRANSLATION TAGGING COMPLEX"/>
    <property type="match status" value="1"/>
</dbReference>
<organism evidence="4 5">
    <name type="scientific">Candidatus Falkowbacteria bacterium RIFOXYA2_FULL_47_19</name>
    <dbReference type="NCBI Taxonomy" id="1797994"/>
    <lineage>
        <taxon>Bacteria</taxon>
        <taxon>Candidatus Falkowiibacteriota</taxon>
    </lineage>
</organism>
<evidence type="ECO:0000256" key="3">
    <source>
        <dbReference type="HAMAP-Rule" id="MF_00023"/>
    </source>
</evidence>
<dbReference type="Pfam" id="PF01668">
    <property type="entry name" value="SmpB"/>
    <property type="match status" value="1"/>
</dbReference>
<dbReference type="NCBIfam" id="TIGR00086">
    <property type="entry name" value="smpB"/>
    <property type="match status" value="1"/>
</dbReference>